<comment type="caution">
    <text evidence="1">The sequence shown here is derived from an EMBL/GenBank/DDBJ whole genome shotgun (WGS) entry which is preliminary data.</text>
</comment>
<accession>A0AAV6YKG7</accession>
<gene>
    <name evidence="1" type="ORF">GDO81_023568</name>
</gene>
<dbReference type="AlphaFoldDB" id="A0AAV6YKG7"/>
<evidence type="ECO:0000313" key="1">
    <source>
        <dbReference type="EMBL" id="KAG8537919.1"/>
    </source>
</evidence>
<dbReference type="EMBL" id="WNYA01025375">
    <property type="protein sequence ID" value="KAG8537919.1"/>
    <property type="molecule type" value="Genomic_DNA"/>
</dbReference>
<keyword evidence="2" id="KW-1185">Reference proteome</keyword>
<organism evidence="1 2">
    <name type="scientific">Engystomops pustulosus</name>
    <name type="common">Tungara frog</name>
    <name type="synonym">Physalaemus pustulosus</name>
    <dbReference type="NCBI Taxonomy" id="76066"/>
    <lineage>
        <taxon>Eukaryota</taxon>
        <taxon>Metazoa</taxon>
        <taxon>Chordata</taxon>
        <taxon>Craniata</taxon>
        <taxon>Vertebrata</taxon>
        <taxon>Euteleostomi</taxon>
        <taxon>Amphibia</taxon>
        <taxon>Batrachia</taxon>
        <taxon>Anura</taxon>
        <taxon>Neobatrachia</taxon>
        <taxon>Hyloidea</taxon>
        <taxon>Leptodactylidae</taxon>
        <taxon>Leiuperinae</taxon>
        <taxon>Engystomops</taxon>
    </lineage>
</organism>
<dbReference type="Proteomes" id="UP000824782">
    <property type="component" value="Unassembled WGS sequence"/>
</dbReference>
<proteinExistence type="predicted"/>
<reference evidence="1" key="1">
    <citation type="thesis" date="2020" institute="ProQuest LLC" country="789 East Eisenhower Parkway, Ann Arbor, MI, USA">
        <title>Comparative Genomics and Chromosome Evolution.</title>
        <authorList>
            <person name="Mudd A.B."/>
        </authorList>
    </citation>
    <scope>NUCLEOTIDE SEQUENCE</scope>
    <source>
        <strain evidence="1">237g6f4</strain>
        <tissue evidence="1">Blood</tissue>
    </source>
</reference>
<evidence type="ECO:0000313" key="2">
    <source>
        <dbReference type="Proteomes" id="UP000824782"/>
    </source>
</evidence>
<name>A0AAV6YKG7_ENGPU</name>
<sequence length="88" mass="10481">MIQFLLTNKYVQSKIGLLVSSMSPDKQLTQHRDTCSWKRLHKLNNQMYMTPPCNRSSTTLHNRELIRKISQTRTQCKTLYPCLQNKRR</sequence>
<protein>
    <submittedName>
        <fullName evidence="1">Uncharacterized protein</fullName>
    </submittedName>
</protein>